<name>A0A076MYD5_AMYME</name>
<dbReference type="EMBL" id="CP009110">
    <property type="protein sequence ID" value="AIJ26169.1"/>
    <property type="molecule type" value="Genomic_DNA"/>
</dbReference>
<dbReference type="STRING" id="1068978.AMETH_6077"/>
<dbReference type="Proteomes" id="UP000062973">
    <property type="component" value="Chromosome"/>
</dbReference>
<dbReference type="PANTHER" id="PTHR33371:SF15">
    <property type="entry name" value="LIPOPROTEIN LPRN"/>
    <property type="match status" value="1"/>
</dbReference>
<protein>
    <submittedName>
        <fullName evidence="3">MCE family protein</fullName>
    </submittedName>
</protein>
<evidence type="ECO:0000259" key="2">
    <source>
        <dbReference type="Pfam" id="PF11887"/>
    </source>
</evidence>
<dbReference type="Pfam" id="PF02470">
    <property type="entry name" value="MlaD"/>
    <property type="match status" value="1"/>
</dbReference>
<accession>A0A076MYD5</accession>
<reference evidence="3 4" key="1">
    <citation type="submission" date="2014-07" db="EMBL/GenBank/DDBJ databases">
        <title>Whole Genome Sequence of the Amycolatopsis methanolica 239.</title>
        <authorList>
            <person name="Tang B."/>
        </authorList>
    </citation>
    <scope>NUCLEOTIDE SEQUENCE [LARGE SCALE GENOMIC DNA]</scope>
    <source>
        <strain evidence="3 4">239</strain>
    </source>
</reference>
<dbReference type="InterPro" id="IPR024516">
    <property type="entry name" value="Mce_C"/>
</dbReference>
<dbReference type="PATRIC" id="fig|1068978.7.peg.6529"/>
<dbReference type="InterPro" id="IPR052336">
    <property type="entry name" value="MlaD_Phospholipid_Transporter"/>
</dbReference>
<feature type="domain" description="Mammalian cell entry C-terminal" evidence="2">
    <location>
        <begin position="126"/>
        <end position="300"/>
    </location>
</feature>
<dbReference type="NCBIfam" id="TIGR00996">
    <property type="entry name" value="Mtu_fam_mce"/>
    <property type="match status" value="1"/>
</dbReference>
<dbReference type="OrthoDB" id="9774928at2"/>
<evidence type="ECO:0000259" key="1">
    <source>
        <dbReference type="Pfam" id="PF02470"/>
    </source>
</evidence>
<dbReference type="Pfam" id="PF11887">
    <property type="entry name" value="Mce4_CUP1"/>
    <property type="match status" value="1"/>
</dbReference>
<gene>
    <name evidence="3" type="primary">mce4E</name>
    <name evidence="3" type="ORF">AMETH_6077</name>
</gene>
<dbReference type="RefSeq" id="WP_017985007.1">
    <property type="nucleotide sequence ID" value="NZ_AQUL01000001.1"/>
</dbReference>
<dbReference type="HOGENOM" id="CLU_045966_2_0_11"/>
<sequence>MKRRVSLGCLAAVLSVAVTGCGSGGFSGLYGAPLPGGADLGDHPYQLKVQFADVLDLVPQAAVKVNDVPVGRVENIGFAPDGWTAEVTVAINGDVKLPANANAMLVQSSLLGEKYVSLTSPTAPAPTQLADGAVIPVQRTNRNPEVEEVFGALSMLLNGGGVEQLRTISREVNDALAGKEGDIRALLTNVDKLTGDLAGQRDNITRAIDGLNRLSATLVGQNDNIGNALDNLEPGLRVLAEQRGDLVHMLQSLDGLSGVAVDTITRSREDLIADLRALQPTLQKLTEAGDKLPRALDTLLTFPFTSHSREAIRGDYTNLDLRLDLKLDSLLTNLFLNPKQPPIALPGMGNPPVAPAPAAPLPLASPVPSSAPPPAAGQQGLAGVLNSLLGGA</sequence>
<feature type="domain" description="Mce/MlaD" evidence="1">
    <location>
        <begin position="44"/>
        <end position="120"/>
    </location>
</feature>
<evidence type="ECO:0000313" key="4">
    <source>
        <dbReference type="Proteomes" id="UP000062973"/>
    </source>
</evidence>
<dbReference type="InterPro" id="IPR003399">
    <property type="entry name" value="Mce/MlaD"/>
</dbReference>
<keyword evidence="4" id="KW-1185">Reference proteome</keyword>
<organism evidence="3 4">
    <name type="scientific">Amycolatopsis methanolica 239</name>
    <dbReference type="NCBI Taxonomy" id="1068978"/>
    <lineage>
        <taxon>Bacteria</taxon>
        <taxon>Bacillati</taxon>
        <taxon>Actinomycetota</taxon>
        <taxon>Actinomycetes</taxon>
        <taxon>Pseudonocardiales</taxon>
        <taxon>Pseudonocardiaceae</taxon>
        <taxon>Amycolatopsis</taxon>
        <taxon>Amycolatopsis methanolica group</taxon>
    </lineage>
</organism>
<dbReference type="AlphaFoldDB" id="A0A076MYD5"/>
<dbReference type="GO" id="GO:0005576">
    <property type="term" value="C:extracellular region"/>
    <property type="evidence" value="ECO:0007669"/>
    <property type="project" value="TreeGrafter"/>
</dbReference>
<dbReference type="eggNOG" id="COG1463">
    <property type="taxonomic scope" value="Bacteria"/>
</dbReference>
<dbReference type="PROSITE" id="PS51257">
    <property type="entry name" value="PROKAR_LIPOPROTEIN"/>
    <property type="match status" value="1"/>
</dbReference>
<dbReference type="InterPro" id="IPR005693">
    <property type="entry name" value="Mce"/>
</dbReference>
<dbReference type="PANTHER" id="PTHR33371">
    <property type="entry name" value="INTERMEMBRANE PHOSPHOLIPID TRANSPORT SYSTEM BINDING PROTEIN MLAD-RELATED"/>
    <property type="match status" value="1"/>
</dbReference>
<evidence type="ECO:0000313" key="3">
    <source>
        <dbReference type="EMBL" id="AIJ26169.1"/>
    </source>
</evidence>
<proteinExistence type="predicted"/>
<dbReference type="KEGG" id="amq:AMETH_6077"/>